<organism evidence="4 5">
    <name type="scientific">Rugamonas apoptosis</name>
    <dbReference type="NCBI Taxonomy" id="2758570"/>
    <lineage>
        <taxon>Bacteria</taxon>
        <taxon>Pseudomonadati</taxon>
        <taxon>Pseudomonadota</taxon>
        <taxon>Betaproteobacteria</taxon>
        <taxon>Burkholderiales</taxon>
        <taxon>Oxalobacteraceae</taxon>
        <taxon>Telluria group</taxon>
        <taxon>Rugamonas</taxon>
    </lineage>
</organism>
<evidence type="ECO:0000259" key="3">
    <source>
        <dbReference type="Pfam" id="PF11740"/>
    </source>
</evidence>
<dbReference type="InterPro" id="IPR021104">
    <property type="entry name" value="KfrA_DNA-bd_N"/>
</dbReference>
<protein>
    <submittedName>
        <fullName evidence="4">DNA-binding protein</fullName>
    </submittedName>
</protein>
<evidence type="ECO:0000313" key="5">
    <source>
        <dbReference type="Proteomes" id="UP000573499"/>
    </source>
</evidence>
<name>A0A7W2F6V1_9BURK</name>
<feature type="coiled-coil region" evidence="1">
    <location>
        <begin position="85"/>
        <end position="161"/>
    </location>
</feature>
<comment type="caution">
    <text evidence="4">The sequence shown here is derived from an EMBL/GenBank/DDBJ whole genome shotgun (WGS) entry which is preliminary data.</text>
</comment>
<dbReference type="Pfam" id="PF11740">
    <property type="entry name" value="KfrA_N"/>
    <property type="match status" value="1"/>
</dbReference>
<accession>A0A7W2F6V1</accession>
<dbReference type="RefSeq" id="WP_182151991.1">
    <property type="nucleotide sequence ID" value="NZ_JACEZU010000002.1"/>
</dbReference>
<evidence type="ECO:0000313" key="4">
    <source>
        <dbReference type="EMBL" id="MBA5686169.1"/>
    </source>
</evidence>
<feature type="domain" description="KfrA N-terminal DNA-binding" evidence="3">
    <location>
        <begin position="8"/>
        <end position="120"/>
    </location>
</feature>
<keyword evidence="5" id="KW-1185">Reference proteome</keyword>
<dbReference type="GO" id="GO:0003677">
    <property type="term" value="F:DNA binding"/>
    <property type="evidence" value="ECO:0007669"/>
    <property type="project" value="UniProtKB-KW"/>
</dbReference>
<reference evidence="4 5" key="1">
    <citation type="submission" date="2020-07" db="EMBL/GenBank/DDBJ databases">
        <title>Novel species isolated from subtropical streams in China.</title>
        <authorList>
            <person name="Lu H."/>
        </authorList>
    </citation>
    <scope>NUCLEOTIDE SEQUENCE [LARGE SCALE GENOMIC DNA]</scope>
    <source>
        <strain evidence="4 5">LX47W</strain>
    </source>
</reference>
<keyword evidence="1" id="KW-0175">Coiled coil</keyword>
<feature type="compositionally biased region" description="Basic and acidic residues" evidence="2">
    <location>
        <begin position="312"/>
        <end position="329"/>
    </location>
</feature>
<proteinExistence type="predicted"/>
<keyword evidence="4" id="KW-0238">DNA-binding</keyword>
<gene>
    <name evidence="4" type="ORF">H3H39_03775</name>
</gene>
<dbReference type="Proteomes" id="UP000573499">
    <property type="component" value="Unassembled WGS sequence"/>
</dbReference>
<evidence type="ECO:0000256" key="2">
    <source>
        <dbReference type="SAM" id="MobiDB-lite"/>
    </source>
</evidence>
<sequence length="329" mass="36362">MSRTALITYEQIAAAADNAAASGLRPTMRLIRERIGNVGSIGTVAHFLQQWRTEKQRMTDPALSLPVDMQRSIIAFTEQHVSGARARFEVDLDEQQQENADLAGENERLCEQVETLRTELEIKAAKQTRVEKRLRQLEADLEQARAENGRDQQRAEQARMNLAREQLRLEWLLRMDMELAELRVTVASERTTRVSAEQNAAVLASQRNDLIERLEEARALGASDRSLITQLRDRLDTPRHEPVGGRAVIAGAASPVQPQAPTIPAQDEQPARHANGGSPAVPDEEVFASSKGQDDASHQAYATVTRPARAAKSGDRRAHGVAPAHKDDA</sequence>
<feature type="region of interest" description="Disordered" evidence="2">
    <location>
        <begin position="251"/>
        <end position="329"/>
    </location>
</feature>
<dbReference type="EMBL" id="JACEZU010000002">
    <property type="protein sequence ID" value="MBA5686169.1"/>
    <property type="molecule type" value="Genomic_DNA"/>
</dbReference>
<dbReference type="AlphaFoldDB" id="A0A7W2F6V1"/>
<evidence type="ECO:0000256" key="1">
    <source>
        <dbReference type="SAM" id="Coils"/>
    </source>
</evidence>